<proteinExistence type="inferred from homology"/>
<keyword evidence="14" id="KW-0175">Coiled coil</keyword>
<evidence type="ECO:0000256" key="13">
    <source>
        <dbReference type="RuleBase" id="RU003848"/>
    </source>
</evidence>
<dbReference type="PANTHER" id="PTHR33445">
    <property type="entry name" value="ATP SYNTHASE SUBUNIT B', CHLOROPLASTIC"/>
    <property type="match status" value="1"/>
</dbReference>
<keyword evidence="9 12" id="KW-0066">ATP synthesis</keyword>
<dbReference type="InterPro" id="IPR005864">
    <property type="entry name" value="ATP_synth_F0_bsu_bac"/>
</dbReference>
<keyword evidence="12" id="KW-1003">Cell membrane</keyword>
<evidence type="ECO:0000313" key="15">
    <source>
        <dbReference type="EMBL" id="SCM82969.1"/>
    </source>
</evidence>
<keyword evidence="5 12" id="KW-0375">Hydrogen ion transport</keyword>
<keyword evidence="3 12" id="KW-0138">CF(0)</keyword>
<dbReference type="HAMAP" id="MF_01398">
    <property type="entry name" value="ATP_synth_b_bprime"/>
    <property type="match status" value="1"/>
</dbReference>
<dbReference type="Gene3D" id="6.10.250.1580">
    <property type="match status" value="1"/>
</dbReference>
<dbReference type="GO" id="GO:0045259">
    <property type="term" value="C:proton-transporting ATP synthase complex"/>
    <property type="evidence" value="ECO:0007669"/>
    <property type="project" value="UniProtKB-KW"/>
</dbReference>
<protein>
    <recommendedName>
        <fullName evidence="12">ATP synthase subunit b</fullName>
    </recommendedName>
    <alternativeName>
        <fullName evidence="12">ATP synthase F(0) sector subunit b</fullName>
    </alternativeName>
    <alternativeName>
        <fullName evidence="12">ATPase subunit I</fullName>
    </alternativeName>
    <alternativeName>
        <fullName evidence="12">F-type ATPase subunit b</fullName>
        <shortName evidence="12">F-ATPase subunit b</shortName>
    </alternativeName>
</protein>
<dbReference type="GO" id="GO:0046961">
    <property type="term" value="F:proton-transporting ATPase activity, rotational mechanism"/>
    <property type="evidence" value="ECO:0007669"/>
    <property type="project" value="TreeGrafter"/>
</dbReference>
<keyword evidence="4 12" id="KW-0812">Transmembrane</keyword>
<dbReference type="AlphaFoldDB" id="A0A212LZY9"/>
<accession>A0A212LZY9</accession>
<gene>
    <name evidence="12 15" type="primary">atpF</name>
    <name evidence="15" type="ORF">KL86SPO_50741</name>
</gene>
<organism evidence="15">
    <name type="scientific">uncultured Sporomusa sp</name>
    <dbReference type="NCBI Taxonomy" id="307249"/>
    <lineage>
        <taxon>Bacteria</taxon>
        <taxon>Bacillati</taxon>
        <taxon>Bacillota</taxon>
        <taxon>Negativicutes</taxon>
        <taxon>Selenomonadales</taxon>
        <taxon>Sporomusaceae</taxon>
        <taxon>Sporomusa</taxon>
        <taxon>environmental samples</taxon>
    </lineage>
</organism>
<comment type="subunit">
    <text evidence="12">F-type ATPases have 2 components, F(1) - the catalytic core - and F(0) - the membrane proton channel. F(1) has five subunits: alpha(3), beta(3), gamma(1), delta(1), epsilon(1). F(0) has three main subunits: a(1), b(2) and c(10-14). The alpha and beta chains form an alternating ring which encloses part of the gamma chain. F(1) is attached to F(0) by a central stalk formed by the gamma and epsilon chains, while a peripheral stalk is formed by the delta and b chains.</text>
</comment>
<comment type="subcellular location">
    <subcellularLocation>
        <location evidence="12">Cell membrane</location>
        <topology evidence="12">Single-pass membrane protein</topology>
    </subcellularLocation>
    <subcellularLocation>
        <location evidence="11">Endomembrane system</location>
        <topology evidence="11">Single-pass membrane protein</topology>
    </subcellularLocation>
</comment>
<dbReference type="InterPro" id="IPR050059">
    <property type="entry name" value="ATP_synthase_B_chain"/>
</dbReference>
<evidence type="ECO:0000256" key="4">
    <source>
        <dbReference type="ARBA" id="ARBA00022692"/>
    </source>
</evidence>
<evidence type="ECO:0000256" key="10">
    <source>
        <dbReference type="ARBA" id="ARBA00025198"/>
    </source>
</evidence>
<feature type="transmembrane region" description="Helical" evidence="12">
    <location>
        <begin position="20"/>
        <end position="38"/>
    </location>
</feature>
<evidence type="ECO:0000256" key="5">
    <source>
        <dbReference type="ARBA" id="ARBA00022781"/>
    </source>
</evidence>
<name>A0A212LZY9_9FIRM</name>
<dbReference type="PANTHER" id="PTHR33445:SF2">
    <property type="entry name" value="ATP SYNTHASE SUBUNIT B', CHLOROPLASTIC"/>
    <property type="match status" value="1"/>
</dbReference>
<evidence type="ECO:0000256" key="7">
    <source>
        <dbReference type="ARBA" id="ARBA00023065"/>
    </source>
</evidence>
<evidence type="ECO:0000256" key="9">
    <source>
        <dbReference type="ARBA" id="ARBA00023310"/>
    </source>
</evidence>
<evidence type="ECO:0000256" key="3">
    <source>
        <dbReference type="ARBA" id="ARBA00022547"/>
    </source>
</evidence>
<dbReference type="Pfam" id="PF00430">
    <property type="entry name" value="ATP-synt_B"/>
    <property type="match status" value="1"/>
</dbReference>
<keyword evidence="7 12" id="KW-0406">Ion transport</keyword>
<comment type="function">
    <text evidence="12">Component of the F(0) channel, it forms part of the peripheral stalk, linking F(1) to F(0).</text>
</comment>
<dbReference type="NCBIfam" id="TIGR01144">
    <property type="entry name" value="ATP_synt_b"/>
    <property type="match status" value="1"/>
</dbReference>
<evidence type="ECO:0000256" key="6">
    <source>
        <dbReference type="ARBA" id="ARBA00022989"/>
    </source>
</evidence>
<keyword evidence="8 12" id="KW-0472">Membrane</keyword>
<sequence length="177" mass="20040">MPAPMVEGGYKLIEMNATLAAQIINFLILVAILTKLAYKPILTALEERKNRIARSLDEAEQERTLANTMKKESQEQIAAARVQARAIIDEAIALGERSKEAMLQQAREEHARLLKETQEEIERDYQQAMNRLRVEVASLAVAAAERIIEKNLDAETNTRLVQSFIKDFTKEKYGELA</sequence>
<dbReference type="GO" id="GO:0046933">
    <property type="term" value="F:proton-transporting ATP synthase activity, rotational mechanism"/>
    <property type="evidence" value="ECO:0007669"/>
    <property type="project" value="UniProtKB-UniRule"/>
</dbReference>
<feature type="coiled-coil region" evidence="14">
    <location>
        <begin position="42"/>
        <end position="131"/>
    </location>
</feature>
<evidence type="ECO:0000256" key="14">
    <source>
        <dbReference type="SAM" id="Coils"/>
    </source>
</evidence>
<dbReference type="SUPFAM" id="SSF81573">
    <property type="entry name" value="F1F0 ATP synthase subunit B, membrane domain"/>
    <property type="match status" value="1"/>
</dbReference>
<evidence type="ECO:0000256" key="2">
    <source>
        <dbReference type="ARBA" id="ARBA00022448"/>
    </source>
</evidence>
<comment type="similarity">
    <text evidence="1 12 13">Belongs to the ATPase B chain family.</text>
</comment>
<comment type="function">
    <text evidence="10 12">F(1)F(0) ATP synthase produces ATP from ADP in the presence of a proton or sodium gradient. F-type ATPases consist of two structural domains, F(1) containing the extramembraneous catalytic core and F(0) containing the membrane proton channel, linked together by a central stalk and a peripheral stalk. During catalysis, ATP synthesis in the catalytic domain of F(1) is coupled via a rotary mechanism of the central stalk subunits to proton translocation.</text>
</comment>
<keyword evidence="6 12" id="KW-1133">Transmembrane helix</keyword>
<dbReference type="GO" id="GO:0005886">
    <property type="term" value="C:plasma membrane"/>
    <property type="evidence" value="ECO:0007669"/>
    <property type="project" value="UniProtKB-SubCell"/>
</dbReference>
<dbReference type="GO" id="GO:0012505">
    <property type="term" value="C:endomembrane system"/>
    <property type="evidence" value="ECO:0007669"/>
    <property type="project" value="UniProtKB-SubCell"/>
</dbReference>
<dbReference type="InterPro" id="IPR002146">
    <property type="entry name" value="ATP_synth_b/b'su_bac/chlpt"/>
</dbReference>
<evidence type="ECO:0000256" key="12">
    <source>
        <dbReference type="HAMAP-Rule" id="MF_01398"/>
    </source>
</evidence>
<evidence type="ECO:0000256" key="1">
    <source>
        <dbReference type="ARBA" id="ARBA00005513"/>
    </source>
</evidence>
<dbReference type="EMBL" id="FMJE01000005">
    <property type="protein sequence ID" value="SCM82969.1"/>
    <property type="molecule type" value="Genomic_DNA"/>
</dbReference>
<reference evidence="15" key="1">
    <citation type="submission" date="2016-08" db="EMBL/GenBank/DDBJ databases">
        <authorList>
            <person name="Seilhamer J.J."/>
        </authorList>
    </citation>
    <scope>NUCLEOTIDE SEQUENCE</scope>
    <source>
        <strain evidence="15">86</strain>
    </source>
</reference>
<evidence type="ECO:0000256" key="8">
    <source>
        <dbReference type="ARBA" id="ARBA00023136"/>
    </source>
</evidence>
<keyword evidence="2 12" id="KW-0813">Transport</keyword>
<evidence type="ECO:0000256" key="11">
    <source>
        <dbReference type="ARBA" id="ARBA00037847"/>
    </source>
</evidence>
<dbReference type="InterPro" id="IPR028987">
    <property type="entry name" value="ATP_synth_B-like_membr_sf"/>
</dbReference>
<dbReference type="CDD" id="cd06503">
    <property type="entry name" value="ATP-synt_Fo_b"/>
    <property type="match status" value="1"/>
</dbReference>